<dbReference type="GO" id="GO:0030154">
    <property type="term" value="P:cell differentiation"/>
    <property type="evidence" value="ECO:0007669"/>
    <property type="project" value="TreeGrafter"/>
</dbReference>
<dbReference type="PROSITE" id="PS51843">
    <property type="entry name" value="NR_LBD"/>
    <property type="match status" value="1"/>
</dbReference>
<dbReference type="SUPFAM" id="SSF57716">
    <property type="entry name" value="Glucocorticoid receptor-like (DNA-binding domain)"/>
    <property type="match status" value="1"/>
</dbReference>
<keyword evidence="13" id="KW-1185">Reference proteome</keyword>
<dbReference type="SUPFAM" id="SSF48508">
    <property type="entry name" value="Nuclear receptor ligand-binding domain"/>
    <property type="match status" value="1"/>
</dbReference>
<evidence type="ECO:0000259" key="11">
    <source>
        <dbReference type="PROSITE" id="PS51843"/>
    </source>
</evidence>
<dbReference type="GO" id="GO:0000978">
    <property type="term" value="F:RNA polymerase II cis-regulatory region sequence-specific DNA binding"/>
    <property type="evidence" value="ECO:0007669"/>
    <property type="project" value="TreeGrafter"/>
</dbReference>
<dbReference type="PROSITE" id="PS00031">
    <property type="entry name" value="NUCLEAR_REC_DBD_1"/>
    <property type="match status" value="1"/>
</dbReference>
<dbReference type="GO" id="GO:0000122">
    <property type="term" value="P:negative regulation of transcription by RNA polymerase II"/>
    <property type="evidence" value="ECO:0007669"/>
    <property type="project" value="TreeGrafter"/>
</dbReference>
<keyword evidence="9" id="KW-0539">Nucleus</keyword>
<dbReference type="AlphaFoldDB" id="A0A7R9KB94"/>
<evidence type="ECO:0000256" key="8">
    <source>
        <dbReference type="ARBA" id="ARBA00023170"/>
    </source>
</evidence>
<evidence type="ECO:0000256" key="2">
    <source>
        <dbReference type="ARBA" id="ARBA00022723"/>
    </source>
</evidence>
<dbReference type="SMART" id="SM00399">
    <property type="entry name" value="ZnF_C4"/>
    <property type="match status" value="1"/>
</dbReference>
<proteinExistence type="inferred from homology"/>
<gene>
    <name evidence="12" type="ORF">OSB1V03_LOCUS71</name>
</gene>
<dbReference type="EMBL" id="CAJPIZ010000011">
    <property type="protein sequence ID" value="CAG2100000.1"/>
    <property type="molecule type" value="Genomic_DNA"/>
</dbReference>
<evidence type="ECO:0000259" key="10">
    <source>
        <dbReference type="PROSITE" id="PS51030"/>
    </source>
</evidence>
<keyword evidence="4" id="KW-0862">Zinc</keyword>
<accession>A0A7R9KB94</accession>
<dbReference type="PRINTS" id="PR00047">
    <property type="entry name" value="STROIDFINGER"/>
</dbReference>
<dbReference type="InterPro" id="IPR001723">
    <property type="entry name" value="Nuclear_hrmn_rcpt"/>
</dbReference>
<sequence>MRKKNAIRLCDVCGDQAIGRHFGALTCKSCKPFFRRNALKENTLKCKSNGNCVVNRETRKSCRKCRLDKCLAVGMNKNNIQNETEKQIRKQMIETNKLKKDNQNVIHNECQTNTCLMPYKPIDNREESSDQLSDQLSDESDNLYQQMCVNKRKPKDLLTQVLEINEIIDEEIGSEIITTKTYLVNNERTEGWRQKVVNLMDMSTKPVAINNVFTHLESINLLEVISSCKVYQNFMLTPFNIKNRGHVCNFALMYSIMDSFYTREIQNVITLSKKLSTFQDLCEDDKIALIKYGFSDILCLRSVAYYDRPNEFWTLIMDNGNSFIVKLDILKSMRTELYNTYKTNLHNVCGEWDSDPVILDMLTAIALFNPTRPNLIKRDVIKLQQNIYLYLLQRYLVYKYGGESGGKIKFLRLLNTLEDIYTMGQIQLKNNSDENANNFSPLVREMYDMKPK</sequence>
<dbReference type="InterPro" id="IPR001628">
    <property type="entry name" value="Znf_hrmn_rcpt"/>
</dbReference>
<dbReference type="Proteomes" id="UP000759131">
    <property type="component" value="Unassembled WGS sequence"/>
</dbReference>
<dbReference type="PRINTS" id="PR00398">
    <property type="entry name" value="STRDHORMONER"/>
</dbReference>
<evidence type="ECO:0000256" key="9">
    <source>
        <dbReference type="ARBA" id="ARBA00023242"/>
    </source>
</evidence>
<evidence type="ECO:0000256" key="5">
    <source>
        <dbReference type="ARBA" id="ARBA00023015"/>
    </source>
</evidence>
<keyword evidence="3" id="KW-0863">Zinc-finger</keyword>
<dbReference type="GO" id="GO:0045944">
    <property type="term" value="P:positive regulation of transcription by RNA polymerase II"/>
    <property type="evidence" value="ECO:0007669"/>
    <property type="project" value="TreeGrafter"/>
</dbReference>
<dbReference type="InterPro" id="IPR000536">
    <property type="entry name" value="Nucl_hrmn_rcpt_lig-bd"/>
</dbReference>
<protein>
    <submittedName>
        <fullName evidence="12">Uncharacterized protein</fullName>
    </submittedName>
</protein>
<comment type="similarity">
    <text evidence="1">Belongs to the nuclear hormone receptor family.</text>
</comment>
<dbReference type="SMART" id="SM00430">
    <property type="entry name" value="HOLI"/>
    <property type="match status" value="1"/>
</dbReference>
<dbReference type="InterPro" id="IPR013088">
    <property type="entry name" value="Znf_NHR/GATA"/>
</dbReference>
<dbReference type="InterPro" id="IPR035500">
    <property type="entry name" value="NHR-like_dom_sf"/>
</dbReference>
<evidence type="ECO:0000256" key="6">
    <source>
        <dbReference type="ARBA" id="ARBA00023125"/>
    </source>
</evidence>
<organism evidence="12">
    <name type="scientific">Medioppia subpectinata</name>
    <dbReference type="NCBI Taxonomy" id="1979941"/>
    <lineage>
        <taxon>Eukaryota</taxon>
        <taxon>Metazoa</taxon>
        <taxon>Ecdysozoa</taxon>
        <taxon>Arthropoda</taxon>
        <taxon>Chelicerata</taxon>
        <taxon>Arachnida</taxon>
        <taxon>Acari</taxon>
        <taxon>Acariformes</taxon>
        <taxon>Sarcoptiformes</taxon>
        <taxon>Oribatida</taxon>
        <taxon>Brachypylina</taxon>
        <taxon>Oppioidea</taxon>
        <taxon>Oppiidae</taxon>
        <taxon>Medioppia</taxon>
    </lineage>
</organism>
<keyword evidence="6" id="KW-0238">DNA-binding</keyword>
<dbReference type="EMBL" id="OC854586">
    <property type="protein sequence ID" value="CAD7619570.1"/>
    <property type="molecule type" value="Genomic_DNA"/>
</dbReference>
<dbReference type="FunFam" id="3.30.50.10:FF:000030">
    <property type="entry name" value="Nuclear Hormone Receptor family"/>
    <property type="match status" value="1"/>
</dbReference>
<feature type="domain" description="NR LBD" evidence="11">
    <location>
        <begin position="217"/>
        <end position="450"/>
    </location>
</feature>
<keyword evidence="8" id="KW-0675">Receptor</keyword>
<evidence type="ECO:0000256" key="3">
    <source>
        <dbReference type="ARBA" id="ARBA00022771"/>
    </source>
</evidence>
<dbReference type="PANTHER" id="PTHR24082">
    <property type="entry name" value="NUCLEAR HORMONE RECEPTOR"/>
    <property type="match status" value="1"/>
</dbReference>
<dbReference type="GO" id="GO:0008270">
    <property type="term" value="F:zinc ion binding"/>
    <property type="evidence" value="ECO:0007669"/>
    <property type="project" value="UniProtKB-KW"/>
</dbReference>
<dbReference type="InterPro" id="IPR050234">
    <property type="entry name" value="Nuclear_hormone_rcpt_NR1"/>
</dbReference>
<reference evidence="12" key="1">
    <citation type="submission" date="2020-11" db="EMBL/GenBank/DDBJ databases">
        <authorList>
            <person name="Tran Van P."/>
        </authorList>
    </citation>
    <scope>NUCLEOTIDE SEQUENCE</scope>
</reference>
<dbReference type="Pfam" id="PF00105">
    <property type="entry name" value="zf-C4"/>
    <property type="match status" value="1"/>
</dbReference>
<dbReference type="Gene3D" id="1.10.565.10">
    <property type="entry name" value="Retinoid X Receptor"/>
    <property type="match status" value="1"/>
</dbReference>
<feature type="domain" description="Nuclear receptor" evidence="10">
    <location>
        <begin position="7"/>
        <end position="82"/>
    </location>
</feature>
<evidence type="ECO:0000313" key="13">
    <source>
        <dbReference type="Proteomes" id="UP000759131"/>
    </source>
</evidence>
<dbReference type="PANTHER" id="PTHR24082:SF283">
    <property type="entry name" value="NUCLEAR HORMONE RECEPTOR HR96"/>
    <property type="match status" value="1"/>
</dbReference>
<keyword evidence="5" id="KW-0805">Transcription regulation</keyword>
<name>A0A7R9KB94_9ACAR</name>
<dbReference type="Gene3D" id="3.30.50.10">
    <property type="entry name" value="Erythroid Transcription Factor GATA-1, subunit A"/>
    <property type="match status" value="1"/>
</dbReference>
<keyword evidence="2" id="KW-0479">Metal-binding</keyword>
<evidence type="ECO:0000313" key="12">
    <source>
        <dbReference type="EMBL" id="CAD7619570.1"/>
    </source>
</evidence>
<dbReference type="OrthoDB" id="6159439at2759"/>
<evidence type="ECO:0000256" key="1">
    <source>
        <dbReference type="ARBA" id="ARBA00005993"/>
    </source>
</evidence>
<evidence type="ECO:0000256" key="7">
    <source>
        <dbReference type="ARBA" id="ARBA00023163"/>
    </source>
</evidence>
<keyword evidence="7" id="KW-0804">Transcription</keyword>
<dbReference type="GO" id="GO:0004879">
    <property type="term" value="F:nuclear receptor activity"/>
    <property type="evidence" value="ECO:0007669"/>
    <property type="project" value="TreeGrafter"/>
</dbReference>
<dbReference type="PROSITE" id="PS51030">
    <property type="entry name" value="NUCLEAR_REC_DBD_2"/>
    <property type="match status" value="1"/>
</dbReference>
<evidence type="ECO:0000256" key="4">
    <source>
        <dbReference type="ARBA" id="ARBA00022833"/>
    </source>
</evidence>